<dbReference type="Pfam" id="PF22725">
    <property type="entry name" value="GFO_IDH_MocA_C3"/>
    <property type="match status" value="1"/>
</dbReference>
<name>A0ABX1ZEY4_9BACL</name>
<protein>
    <recommendedName>
        <fullName evidence="5">Dehydrogenase</fullName>
    </recommendedName>
</protein>
<dbReference type="PANTHER" id="PTHR43377:SF1">
    <property type="entry name" value="BILIVERDIN REDUCTASE A"/>
    <property type="match status" value="1"/>
</dbReference>
<keyword evidence="4" id="KW-1185">Reference proteome</keyword>
<reference evidence="3 4" key="1">
    <citation type="submission" date="2019-10" db="EMBL/GenBank/DDBJ databases">
        <title>Description of Paenibacillus pedi sp. nov.</title>
        <authorList>
            <person name="Carlier A."/>
            <person name="Qi S."/>
        </authorList>
    </citation>
    <scope>NUCLEOTIDE SEQUENCE [LARGE SCALE GENOMIC DNA]</scope>
    <source>
        <strain evidence="3 4">LMG 31457</strain>
    </source>
</reference>
<dbReference type="EMBL" id="WHNZ01000007">
    <property type="protein sequence ID" value="NOU98658.1"/>
    <property type="molecule type" value="Genomic_DNA"/>
</dbReference>
<evidence type="ECO:0000259" key="2">
    <source>
        <dbReference type="Pfam" id="PF22725"/>
    </source>
</evidence>
<dbReference type="Gene3D" id="3.30.360.10">
    <property type="entry name" value="Dihydrodipicolinate Reductase, domain 2"/>
    <property type="match status" value="1"/>
</dbReference>
<proteinExistence type="predicted"/>
<gene>
    <name evidence="3" type="ORF">GC097_01275</name>
</gene>
<comment type="caution">
    <text evidence="3">The sequence shown here is derived from an EMBL/GenBank/DDBJ whole genome shotgun (WGS) entry which is preliminary data.</text>
</comment>
<dbReference type="PANTHER" id="PTHR43377">
    <property type="entry name" value="BILIVERDIN REDUCTASE A"/>
    <property type="match status" value="1"/>
</dbReference>
<sequence length="341" mass="36503">MGKEQLAMKHIAILGCWNSIHVEKFAEDLHTHSDARLVAVWDENDSRAAAIETAIGVKAASELADILKDPNIDGVILSLPPEKMASLVIAALEAGKHVLADMYMAINANESGRIERALRNSDLVLGIDMSLKHRPLGRGVKEILDSGKLGEITSLRIRNAHGAASNGMLPSHFTSGAYGVFTDLGVHTLYLTQWLLGQPKSVTAVATHYTGGTAEDNAVCIMQYENGAIAIAETGYVSPKSPQSIELYGVNGAMKAGGLTGSVHYCLNAESDLGWQENAHVLDTETSLDAWLLKLNGSDPDMETPPLSGLEEGIQLAELIDAVYRSIREGTKVGLIRANLV</sequence>
<dbReference type="Proteomes" id="UP000618579">
    <property type="component" value="Unassembled WGS sequence"/>
</dbReference>
<dbReference type="InterPro" id="IPR055170">
    <property type="entry name" value="GFO_IDH_MocA-like_dom"/>
</dbReference>
<dbReference type="InterPro" id="IPR051450">
    <property type="entry name" value="Gfo/Idh/MocA_Oxidoreductases"/>
</dbReference>
<dbReference type="SUPFAM" id="SSF51735">
    <property type="entry name" value="NAD(P)-binding Rossmann-fold domains"/>
    <property type="match status" value="1"/>
</dbReference>
<feature type="domain" description="GFO/IDH/MocA-like oxidoreductase" evidence="2">
    <location>
        <begin position="140"/>
        <end position="254"/>
    </location>
</feature>
<evidence type="ECO:0000259" key="1">
    <source>
        <dbReference type="Pfam" id="PF01408"/>
    </source>
</evidence>
<evidence type="ECO:0000313" key="4">
    <source>
        <dbReference type="Proteomes" id="UP000618579"/>
    </source>
</evidence>
<dbReference type="Gene3D" id="3.40.50.720">
    <property type="entry name" value="NAD(P)-binding Rossmann-like Domain"/>
    <property type="match status" value="1"/>
</dbReference>
<dbReference type="InterPro" id="IPR036291">
    <property type="entry name" value="NAD(P)-bd_dom_sf"/>
</dbReference>
<dbReference type="InterPro" id="IPR000683">
    <property type="entry name" value="Gfo/Idh/MocA-like_OxRdtase_N"/>
</dbReference>
<evidence type="ECO:0000313" key="3">
    <source>
        <dbReference type="EMBL" id="NOU98658.1"/>
    </source>
</evidence>
<accession>A0ABX1ZEY4</accession>
<evidence type="ECO:0008006" key="5">
    <source>
        <dbReference type="Google" id="ProtNLM"/>
    </source>
</evidence>
<organism evidence="3 4">
    <name type="scientific">Paenibacillus planticolens</name>
    <dbReference type="NCBI Taxonomy" id="2654976"/>
    <lineage>
        <taxon>Bacteria</taxon>
        <taxon>Bacillati</taxon>
        <taxon>Bacillota</taxon>
        <taxon>Bacilli</taxon>
        <taxon>Bacillales</taxon>
        <taxon>Paenibacillaceae</taxon>
        <taxon>Paenibacillus</taxon>
    </lineage>
</organism>
<dbReference type="SUPFAM" id="SSF55347">
    <property type="entry name" value="Glyceraldehyde-3-phosphate dehydrogenase-like, C-terminal domain"/>
    <property type="match status" value="1"/>
</dbReference>
<feature type="domain" description="Gfo/Idh/MocA-like oxidoreductase N-terminal" evidence="1">
    <location>
        <begin position="10"/>
        <end position="125"/>
    </location>
</feature>
<dbReference type="Pfam" id="PF01408">
    <property type="entry name" value="GFO_IDH_MocA"/>
    <property type="match status" value="1"/>
</dbReference>